<sequence>MSKKYIFSKPYINVSVFLVRTHITHMLIFFIIKKVMQLKYT</sequence>
<dbReference type="EMBL" id="JACCBX010000002">
    <property type="protein sequence ID" value="NYE04336.1"/>
    <property type="molecule type" value="Genomic_DNA"/>
</dbReference>
<dbReference type="AlphaFoldDB" id="A0A852T954"/>
<protein>
    <submittedName>
        <fullName evidence="2">Uncharacterized protein</fullName>
    </submittedName>
</protein>
<gene>
    <name evidence="2" type="ORF">F4694_001080</name>
</gene>
<evidence type="ECO:0000256" key="1">
    <source>
        <dbReference type="SAM" id="Phobius"/>
    </source>
</evidence>
<accession>A0A852T954</accession>
<feature type="transmembrane region" description="Helical" evidence="1">
    <location>
        <begin position="12"/>
        <end position="32"/>
    </location>
</feature>
<evidence type="ECO:0000313" key="2">
    <source>
        <dbReference type="EMBL" id="NYE04336.1"/>
    </source>
</evidence>
<keyword evidence="1" id="KW-0472">Membrane</keyword>
<evidence type="ECO:0000313" key="3">
    <source>
        <dbReference type="Proteomes" id="UP000548423"/>
    </source>
</evidence>
<reference evidence="3" key="2">
    <citation type="submission" date="2020-08" db="EMBL/GenBank/DDBJ databases">
        <title>The Agave Microbiome: Exploring the role of microbial communities in plant adaptations to desert environments.</title>
        <authorList>
            <person name="Partida-Martinez L.P."/>
        </authorList>
    </citation>
    <scope>NUCLEOTIDE SEQUENCE [LARGE SCALE GENOMIC DNA]</scope>
    <source>
        <strain evidence="3">AT2.8</strain>
    </source>
</reference>
<organism evidence="2 3">
    <name type="scientific">Neobacillus niacini</name>
    <dbReference type="NCBI Taxonomy" id="86668"/>
    <lineage>
        <taxon>Bacteria</taxon>
        <taxon>Bacillati</taxon>
        <taxon>Bacillota</taxon>
        <taxon>Bacilli</taxon>
        <taxon>Bacillales</taxon>
        <taxon>Bacillaceae</taxon>
        <taxon>Neobacillus</taxon>
    </lineage>
</organism>
<name>A0A852T954_9BACI</name>
<comment type="caution">
    <text evidence="2">The sequence shown here is derived from an EMBL/GenBank/DDBJ whole genome shotgun (WGS) entry which is preliminary data.</text>
</comment>
<proteinExistence type="predicted"/>
<keyword evidence="1" id="KW-0812">Transmembrane</keyword>
<reference evidence="3" key="1">
    <citation type="submission" date="2020-07" db="EMBL/GenBank/DDBJ databases">
        <authorList>
            <person name="Partida-Martinez L."/>
            <person name="Huntemann M."/>
            <person name="Clum A."/>
            <person name="Wang J."/>
            <person name="Palaniappan K."/>
            <person name="Ritter S."/>
            <person name="Chen I.-M."/>
            <person name="Stamatis D."/>
            <person name="Reddy T."/>
            <person name="O'Malley R."/>
            <person name="Daum C."/>
            <person name="Shapiro N."/>
            <person name="Ivanova N."/>
            <person name="Kyrpides N."/>
            <person name="Woyke T."/>
        </authorList>
    </citation>
    <scope>NUCLEOTIDE SEQUENCE [LARGE SCALE GENOMIC DNA]</scope>
    <source>
        <strain evidence="3">AT2.8</strain>
    </source>
</reference>
<keyword evidence="1" id="KW-1133">Transmembrane helix</keyword>
<dbReference type="Proteomes" id="UP000548423">
    <property type="component" value="Unassembled WGS sequence"/>
</dbReference>